<keyword evidence="4 8" id="KW-0488">Methylation</keyword>
<dbReference type="PANTHER" id="PTHR43804">
    <property type="entry name" value="LD18447P"/>
    <property type="match status" value="1"/>
</dbReference>
<dbReference type="GO" id="GO:0016149">
    <property type="term" value="F:translation release factor activity, codon specific"/>
    <property type="evidence" value="ECO:0007669"/>
    <property type="project" value="UniProtKB-UniRule"/>
</dbReference>
<dbReference type="PROSITE" id="PS00745">
    <property type="entry name" value="RF_PROK_I"/>
    <property type="match status" value="1"/>
</dbReference>
<feature type="modified residue" description="N5-methylglutamine" evidence="8">
    <location>
        <position position="233"/>
    </location>
</feature>
<keyword evidence="9" id="KW-0175">Coiled coil</keyword>
<dbReference type="Gene3D" id="3.30.160.20">
    <property type="match status" value="1"/>
</dbReference>
<dbReference type="RefSeq" id="WP_090481586.1">
    <property type="nucleotide sequence ID" value="NZ_OBMR01000003.1"/>
</dbReference>
<dbReference type="FunFam" id="3.30.70.1660:FF:000004">
    <property type="entry name" value="Peptide chain release factor 1"/>
    <property type="match status" value="1"/>
</dbReference>
<gene>
    <name evidence="8" type="primary">prfA</name>
    <name evidence="11" type="ORF">SAMN02910411_1054</name>
</gene>
<evidence type="ECO:0000256" key="5">
    <source>
        <dbReference type="ARBA" id="ARBA00022490"/>
    </source>
</evidence>
<protein>
    <recommendedName>
        <fullName evidence="7 8">Peptide chain release factor 1</fullName>
        <shortName evidence="8">RF-1</shortName>
    </recommendedName>
</protein>
<evidence type="ECO:0000313" key="12">
    <source>
        <dbReference type="Proteomes" id="UP000219563"/>
    </source>
</evidence>
<dbReference type="PANTHER" id="PTHR43804:SF7">
    <property type="entry name" value="LD18447P"/>
    <property type="match status" value="1"/>
</dbReference>
<name>A0A285RQQ3_9FIRM</name>
<dbReference type="InterPro" id="IPR004373">
    <property type="entry name" value="RF-1"/>
</dbReference>
<dbReference type="Pfam" id="PF03462">
    <property type="entry name" value="PCRF"/>
    <property type="match status" value="1"/>
</dbReference>
<comment type="PTM">
    <text evidence="8">Methylated by PrmC. Methylation increases the termination efficiency of RF1.</text>
</comment>
<dbReference type="FunFam" id="3.30.160.20:FF:000004">
    <property type="entry name" value="Peptide chain release factor 1"/>
    <property type="match status" value="1"/>
</dbReference>
<proteinExistence type="inferred from homology"/>
<dbReference type="InterPro" id="IPR050057">
    <property type="entry name" value="Prokaryotic/Mito_RF"/>
</dbReference>
<accession>A0A285RQQ3</accession>
<dbReference type="FunFam" id="3.30.70.1660:FF:000002">
    <property type="entry name" value="Peptide chain release factor 1"/>
    <property type="match status" value="1"/>
</dbReference>
<evidence type="ECO:0000256" key="7">
    <source>
        <dbReference type="ARBA" id="ARBA00050039"/>
    </source>
</evidence>
<dbReference type="NCBIfam" id="TIGR00019">
    <property type="entry name" value="prfA"/>
    <property type="match status" value="1"/>
</dbReference>
<evidence type="ECO:0000256" key="2">
    <source>
        <dbReference type="ARBA" id="ARBA00004496"/>
    </source>
</evidence>
<dbReference type="GO" id="GO:0005829">
    <property type="term" value="C:cytosol"/>
    <property type="evidence" value="ECO:0007669"/>
    <property type="project" value="UniProtKB-ARBA"/>
</dbReference>
<evidence type="ECO:0000256" key="6">
    <source>
        <dbReference type="ARBA" id="ARBA00022917"/>
    </source>
</evidence>
<organism evidence="11 12">
    <name type="scientific">Pseudobutyrivibrio ruminis DSM 9787</name>
    <dbReference type="NCBI Taxonomy" id="1123011"/>
    <lineage>
        <taxon>Bacteria</taxon>
        <taxon>Bacillati</taxon>
        <taxon>Bacillota</taxon>
        <taxon>Clostridia</taxon>
        <taxon>Lachnospirales</taxon>
        <taxon>Lachnospiraceae</taxon>
        <taxon>Pseudobutyrivibrio</taxon>
    </lineage>
</organism>
<evidence type="ECO:0000259" key="10">
    <source>
        <dbReference type="PROSITE" id="PS00745"/>
    </source>
</evidence>
<evidence type="ECO:0000256" key="9">
    <source>
        <dbReference type="SAM" id="Coils"/>
    </source>
</evidence>
<keyword evidence="6 8" id="KW-0648">Protein biosynthesis</keyword>
<feature type="domain" description="Prokaryotic-type class I peptide chain release factors" evidence="10">
    <location>
        <begin position="226"/>
        <end position="242"/>
    </location>
</feature>
<evidence type="ECO:0000313" key="11">
    <source>
        <dbReference type="EMBL" id="SOB96380.1"/>
    </source>
</evidence>
<evidence type="ECO:0000256" key="3">
    <source>
        <dbReference type="ARBA" id="ARBA00010835"/>
    </source>
</evidence>
<dbReference type="InterPro" id="IPR000352">
    <property type="entry name" value="Pep_chain_release_fac_I"/>
</dbReference>
<dbReference type="EMBL" id="OBMR01000003">
    <property type="protein sequence ID" value="SOB96380.1"/>
    <property type="molecule type" value="Genomic_DNA"/>
</dbReference>
<dbReference type="NCBIfam" id="NF001859">
    <property type="entry name" value="PRK00591.1"/>
    <property type="match status" value="1"/>
</dbReference>
<dbReference type="Proteomes" id="UP000219563">
    <property type="component" value="Unassembled WGS sequence"/>
</dbReference>
<keyword evidence="5 8" id="KW-0963">Cytoplasm</keyword>
<comment type="subcellular location">
    <subcellularLocation>
        <location evidence="2 8">Cytoplasm</location>
    </subcellularLocation>
</comment>
<reference evidence="11 12" key="1">
    <citation type="submission" date="2017-08" db="EMBL/GenBank/DDBJ databases">
        <authorList>
            <person name="de Groot N.N."/>
        </authorList>
    </citation>
    <scope>NUCLEOTIDE SEQUENCE [LARGE SCALE GENOMIC DNA]</scope>
    <source>
        <strain evidence="11 12">DSM 9787</strain>
    </source>
</reference>
<sequence length="357" mass="40479">MFDRLEDLVLRYEEVMNLLSEPDVANDNARFRALMKEQAELAPIVEAYKQYSAHKQNIQDSLELLELESDEEMKELAKEEMKESQAEVERLEQELKILLLPKDPNDDKNVIVEIRAGAGGEEAALFAAEIYRMYVHYVESRGWKVELLEADETGIGGMKNIEFMVKGTGAYSILKYESGVHRVQRVPETESQGRIQTSTCSVAVMPEAEEVDIQIDEKDIRIDVMRASGNGGQCVNTTDSAVRLTHYPTGIVIYSQTEKSQLQNKEKAFALLRAKLYDLELQKQQDAEAAERRSQIGTGDRAEKIRTYNFPQGRVTDHRINLTLYKLDKIMNGDIQEILDALIAADQAAKLAKMNDK</sequence>
<comment type="similarity">
    <text evidence="3 8">Belongs to the prokaryotic/mitochondrial release factor family.</text>
</comment>
<evidence type="ECO:0000256" key="8">
    <source>
        <dbReference type="HAMAP-Rule" id="MF_00093"/>
    </source>
</evidence>
<evidence type="ECO:0000256" key="1">
    <source>
        <dbReference type="ARBA" id="ARBA00002986"/>
    </source>
</evidence>
<dbReference type="Pfam" id="PF00472">
    <property type="entry name" value="RF-1"/>
    <property type="match status" value="1"/>
</dbReference>
<feature type="coiled-coil region" evidence="9">
    <location>
        <begin position="48"/>
        <end position="94"/>
    </location>
</feature>
<dbReference type="InterPro" id="IPR045853">
    <property type="entry name" value="Pep_chain_release_fac_I_sf"/>
</dbReference>
<dbReference type="AlphaFoldDB" id="A0A285RQQ3"/>
<dbReference type="HAMAP" id="MF_00093">
    <property type="entry name" value="Rel_fac_1"/>
    <property type="match status" value="1"/>
</dbReference>
<dbReference type="SUPFAM" id="SSF75620">
    <property type="entry name" value="Release factor"/>
    <property type="match status" value="1"/>
</dbReference>
<dbReference type="InterPro" id="IPR005139">
    <property type="entry name" value="PCRF"/>
</dbReference>
<dbReference type="Gene3D" id="6.10.140.1950">
    <property type="match status" value="1"/>
</dbReference>
<dbReference type="Gene3D" id="3.30.70.1660">
    <property type="match status" value="1"/>
</dbReference>
<dbReference type="SMART" id="SM00937">
    <property type="entry name" value="PCRF"/>
    <property type="match status" value="1"/>
</dbReference>
<evidence type="ECO:0000256" key="4">
    <source>
        <dbReference type="ARBA" id="ARBA00022481"/>
    </source>
</evidence>
<comment type="function">
    <text evidence="1 8">Peptide chain release factor 1 directs the termination of translation in response to the peptide chain termination codons UAG and UAA.</text>
</comment>